<dbReference type="PANTHER" id="PTHR14493:SF50">
    <property type="entry name" value="RING FINGER PROTEIN UNKEMPT"/>
    <property type="match status" value="1"/>
</dbReference>
<evidence type="ECO:0000256" key="1">
    <source>
        <dbReference type="ARBA" id="ARBA00022723"/>
    </source>
</evidence>
<evidence type="ECO:0000259" key="6">
    <source>
        <dbReference type="PROSITE" id="PS50103"/>
    </source>
</evidence>
<organism evidence="7 8">
    <name type="scientific">Monoraphidium neglectum</name>
    <dbReference type="NCBI Taxonomy" id="145388"/>
    <lineage>
        <taxon>Eukaryota</taxon>
        <taxon>Viridiplantae</taxon>
        <taxon>Chlorophyta</taxon>
        <taxon>core chlorophytes</taxon>
        <taxon>Chlorophyceae</taxon>
        <taxon>CS clade</taxon>
        <taxon>Sphaeropleales</taxon>
        <taxon>Selenastraceae</taxon>
        <taxon>Monoraphidium</taxon>
    </lineage>
</organism>
<sequence length="345" mass="35824">MNLNQYTPDFLMYSFKVEACVRSDNHDWARCPFAHDKEKGRRRDPRAFQYTSQPCPHTMQARHPGRSCPSGDACSNSHSLQEYWLHPERFRTQMCKLGAACTRPLCFFAHRANELRFPETDDTAAAIAPALAPAAPAAPLVITPGPLSALGAAGGAGSPQPMMILPAAAATDAYLPVDSAAFGGGPHSAAGPAPAGARGAAELLLRRARAAQERGAAALRAYLEAQEAEVQRRAAALDQQRMALDLWAAQLNGGCAGSMPASFDAAPQSPLTVAPREASGSSTTSWVSCGAASAAPMMAIWGGCSLLDAACGAPAALPVWGPASEVLQPGVPLLSLAAGGLGPLF</sequence>
<dbReference type="PANTHER" id="PTHR14493">
    <property type="entry name" value="UNKEMPT FAMILY MEMBER"/>
    <property type="match status" value="1"/>
</dbReference>
<dbReference type="OrthoDB" id="410307at2759"/>
<dbReference type="InterPro" id="IPR057444">
    <property type="entry name" value="Znf-CCCH_AtC3H23-like"/>
</dbReference>
<keyword evidence="3 5" id="KW-0862">Zinc</keyword>
<dbReference type="InterPro" id="IPR000571">
    <property type="entry name" value="Znf_CCCH"/>
</dbReference>
<keyword evidence="4" id="KW-0238">DNA-binding</keyword>
<evidence type="ECO:0000256" key="5">
    <source>
        <dbReference type="PROSITE-ProRule" id="PRU00723"/>
    </source>
</evidence>
<evidence type="ECO:0000256" key="3">
    <source>
        <dbReference type="ARBA" id="ARBA00022833"/>
    </source>
</evidence>
<dbReference type="PROSITE" id="PS50103">
    <property type="entry name" value="ZF_C3H1"/>
    <property type="match status" value="1"/>
</dbReference>
<dbReference type="KEGG" id="mng:MNEG_7639"/>
<dbReference type="InterPro" id="IPR045234">
    <property type="entry name" value="Unkempt-like"/>
</dbReference>
<name>A0A0D2KYN3_9CHLO</name>
<evidence type="ECO:0000256" key="4">
    <source>
        <dbReference type="ARBA" id="ARBA00023125"/>
    </source>
</evidence>
<dbReference type="Pfam" id="PF25512">
    <property type="entry name" value="zf-CCCH_AtC3H23"/>
    <property type="match status" value="1"/>
</dbReference>
<feature type="domain" description="C3H1-type" evidence="6">
    <location>
        <begin position="49"/>
        <end position="81"/>
    </location>
</feature>
<proteinExistence type="predicted"/>
<evidence type="ECO:0000313" key="7">
    <source>
        <dbReference type="EMBL" id="KIZ00324.1"/>
    </source>
</evidence>
<dbReference type="RefSeq" id="XP_013899343.1">
    <property type="nucleotide sequence ID" value="XM_014043889.1"/>
</dbReference>
<keyword evidence="2 5" id="KW-0863">Zinc-finger</keyword>
<dbReference type="GeneID" id="25740515"/>
<dbReference type="EMBL" id="KK101589">
    <property type="protein sequence ID" value="KIZ00324.1"/>
    <property type="molecule type" value="Genomic_DNA"/>
</dbReference>
<dbReference type="Proteomes" id="UP000054498">
    <property type="component" value="Unassembled WGS sequence"/>
</dbReference>
<keyword evidence="8" id="KW-1185">Reference proteome</keyword>
<reference evidence="7 8" key="1">
    <citation type="journal article" date="2013" name="BMC Genomics">
        <title>Reconstruction of the lipid metabolism for the microalga Monoraphidium neglectum from its genome sequence reveals characteristics suitable for biofuel production.</title>
        <authorList>
            <person name="Bogen C."/>
            <person name="Al-Dilaimi A."/>
            <person name="Albersmeier A."/>
            <person name="Wichmann J."/>
            <person name="Grundmann M."/>
            <person name="Rupp O."/>
            <person name="Lauersen K.J."/>
            <person name="Blifernez-Klassen O."/>
            <person name="Kalinowski J."/>
            <person name="Goesmann A."/>
            <person name="Mussgnug J.H."/>
            <person name="Kruse O."/>
        </authorList>
    </citation>
    <scope>NUCLEOTIDE SEQUENCE [LARGE SCALE GENOMIC DNA]</scope>
    <source>
        <strain evidence="7 8">SAG 48.87</strain>
    </source>
</reference>
<dbReference type="GO" id="GO:0008270">
    <property type="term" value="F:zinc ion binding"/>
    <property type="evidence" value="ECO:0007669"/>
    <property type="project" value="UniProtKB-KW"/>
</dbReference>
<keyword evidence="1 5" id="KW-0479">Metal-binding</keyword>
<gene>
    <name evidence="7" type="ORF">MNEG_7639</name>
</gene>
<evidence type="ECO:0000313" key="8">
    <source>
        <dbReference type="Proteomes" id="UP000054498"/>
    </source>
</evidence>
<feature type="zinc finger region" description="C3H1-type" evidence="5">
    <location>
        <begin position="49"/>
        <end position="81"/>
    </location>
</feature>
<dbReference type="AlphaFoldDB" id="A0A0D2KYN3"/>
<evidence type="ECO:0000256" key="2">
    <source>
        <dbReference type="ARBA" id="ARBA00022771"/>
    </source>
</evidence>
<protein>
    <submittedName>
        <fullName evidence="7">Zinc finger CCCH domain-containing protein 37</fullName>
    </submittedName>
</protein>
<dbReference type="GO" id="GO:0003677">
    <property type="term" value="F:DNA binding"/>
    <property type="evidence" value="ECO:0007669"/>
    <property type="project" value="UniProtKB-KW"/>
</dbReference>
<accession>A0A0D2KYN3</accession>